<accession>A0A495PKN3</accession>
<dbReference type="EMBL" id="RBLG01000003">
    <property type="protein sequence ID" value="RKS50737.1"/>
    <property type="molecule type" value="Genomic_DNA"/>
</dbReference>
<proteinExistence type="predicted"/>
<gene>
    <name evidence="1" type="ORF">BC962_2511</name>
</gene>
<keyword evidence="2" id="KW-1185">Reference proteome</keyword>
<organism evidence="1 2">
    <name type="scientific">Gillisia mitskevichiae</name>
    <dbReference type="NCBI Taxonomy" id="270921"/>
    <lineage>
        <taxon>Bacteria</taxon>
        <taxon>Pseudomonadati</taxon>
        <taxon>Bacteroidota</taxon>
        <taxon>Flavobacteriia</taxon>
        <taxon>Flavobacteriales</taxon>
        <taxon>Flavobacteriaceae</taxon>
        <taxon>Gillisia</taxon>
    </lineage>
</organism>
<sequence length="92" mass="11051">MNVRAIWSYYIDINIVNLVFSLFIMFLFNRYWGLFMFCTIGIFVGRFAFWHFKNNEYNLYFNLGFTKLKLLKIVWILNLIVAIPLLLIALAI</sequence>
<reference evidence="1 2" key="1">
    <citation type="submission" date="2018-10" db="EMBL/GenBank/DDBJ databases">
        <title>Genomic Encyclopedia of Archaeal and Bacterial Type Strains, Phase II (KMG-II): from individual species to whole genera.</title>
        <authorList>
            <person name="Goeker M."/>
        </authorList>
    </citation>
    <scope>NUCLEOTIDE SEQUENCE [LARGE SCALE GENOMIC DNA]</scope>
    <source>
        <strain evidence="1 2">DSM 19839</strain>
    </source>
</reference>
<protein>
    <submittedName>
        <fullName evidence="1">Uncharacterized protein</fullName>
    </submittedName>
</protein>
<comment type="caution">
    <text evidence="1">The sequence shown here is derived from an EMBL/GenBank/DDBJ whole genome shotgun (WGS) entry which is preliminary data.</text>
</comment>
<name>A0A495PKN3_9FLAO</name>
<dbReference type="AlphaFoldDB" id="A0A495PKN3"/>
<dbReference type="Proteomes" id="UP000276282">
    <property type="component" value="Unassembled WGS sequence"/>
</dbReference>
<evidence type="ECO:0000313" key="2">
    <source>
        <dbReference type="Proteomes" id="UP000276282"/>
    </source>
</evidence>
<evidence type="ECO:0000313" key="1">
    <source>
        <dbReference type="EMBL" id="RKS50737.1"/>
    </source>
</evidence>